<evidence type="ECO:0000256" key="4">
    <source>
        <dbReference type="ARBA" id="ARBA00022737"/>
    </source>
</evidence>
<organism evidence="7 8">
    <name type="scientific">Oceanibaculum pacificum</name>
    <dbReference type="NCBI Taxonomy" id="580166"/>
    <lineage>
        <taxon>Bacteria</taxon>
        <taxon>Pseudomonadati</taxon>
        <taxon>Pseudomonadota</taxon>
        <taxon>Alphaproteobacteria</taxon>
        <taxon>Rhodospirillales</taxon>
        <taxon>Oceanibaculaceae</taxon>
        <taxon>Oceanibaculum</taxon>
    </lineage>
</organism>
<sequence>MTMLPTLTESALAQLAALDIPPLGAIPPAKLAVAQVLRRRLADAMVAIPPFMLASALSSDFGRLYRRIEALELRALPGEGPAFEIPDPDTPTFWPHLLARLLYAYPADCLGNVGLLDRCPPPLLHHAVGALFAGLPLDKDAAAGERRRRFFIDLVAWVAERVAQAPTVRDARLLRRIFRDHANFLAHFRDEADLDTLRRRGALIADWADPPLPPLASPERRIRLGIFLLDAEDRVETRVAVPLFRDLDPARYDTSLFLLGEPRSDNARAVAGLAGRCVPLAGVPAAERAAYMRGFDLDILVFANNLLGRAGEYPALATRRLARRQIATIASPASTGLPGIDRFLTSAAAENATDIAARYSERPLLMEGLPVCFADPPPSPSAEADEATRLLASLAGHTLLLATAHAAKLTPALRDAWIEVLRQAPDAVLLLLPANPGWQVRVDPASIGLWFREAALAAGLDTGRIRLAGPFQDRATLALLAERADIFLDSFPYSGCASLIDPLRAGTPVVAMSGQGQKTHQGAALLRAIGLEEYIAADAEQYVALAVSLARDASRREELRAKIRARMRKAPFLDFADFTPRIAGAYETLYRDILAEGQASRPADCVIIDAHWGAFFPAGWHVLEGRAEGGFWRWSGAAATLRFPDAPAGPLVLEIALRHLAAEDQLGALRLSANGETIRPQHLPPLLPREQALLRCRLESPGGDLRVDLSVAERQAGGDARLLGIAVSRAALHPAGGDLLLRPDDPILGRGWIMRDGRRCLRADAPAELHLDSLAAGCWLVTLEGEGEAALAIDGQAVALRGGQGYHRQAAVGPACLTLRGAADWAGTIRLSRVAL</sequence>
<proteinExistence type="predicted"/>
<dbReference type="PANTHER" id="PTHR44835:SF1">
    <property type="entry name" value="PROTEIN O-GLCNAC TRANSFERASE"/>
    <property type="match status" value="1"/>
</dbReference>
<evidence type="ECO:0000256" key="3">
    <source>
        <dbReference type="ARBA" id="ARBA00022679"/>
    </source>
</evidence>
<comment type="caution">
    <text evidence="7">The sequence shown here is derived from an EMBL/GenBank/DDBJ whole genome shotgun (WGS) entry which is preliminary data.</text>
</comment>
<evidence type="ECO:0000313" key="7">
    <source>
        <dbReference type="EMBL" id="KZD06415.1"/>
    </source>
</evidence>
<reference evidence="7 8" key="1">
    <citation type="submission" date="2015-12" db="EMBL/GenBank/DDBJ databases">
        <title>Genome sequence of Oceanibaculum pacificum MCCC 1A02656.</title>
        <authorList>
            <person name="Lu L."/>
            <person name="Lai Q."/>
            <person name="Shao Z."/>
            <person name="Qian P."/>
        </authorList>
    </citation>
    <scope>NUCLEOTIDE SEQUENCE [LARGE SCALE GENOMIC DNA]</scope>
    <source>
        <strain evidence="7 8">MCCC 1A02656</strain>
    </source>
</reference>
<evidence type="ECO:0000256" key="2">
    <source>
        <dbReference type="ARBA" id="ARBA00022676"/>
    </source>
</evidence>
<protein>
    <recommendedName>
        <fullName evidence="6">O-GlcNAc transferase C-terminal domain-containing protein</fullName>
    </recommendedName>
</protein>
<keyword evidence="3" id="KW-0808">Transferase</keyword>
<evidence type="ECO:0000313" key="8">
    <source>
        <dbReference type="Proteomes" id="UP000076400"/>
    </source>
</evidence>
<keyword evidence="4" id="KW-0677">Repeat</keyword>
<keyword evidence="5" id="KW-0802">TPR repeat</keyword>
<dbReference type="STRING" id="580166.AUP43_10855"/>
<name>A0A154VYS2_9PROT</name>
<dbReference type="InterPro" id="IPR029489">
    <property type="entry name" value="OGT/SEC/SPY_C"/>
</dbReference>
<dbReference type="EMBL" id="LPXN01000122">
    <property type="protein sequence ID" value="KZD06415.1"/>
    <property type="molecule type" value="Genomic_DNA"/>
</dbReference>
<dbReference type="Pfam" id="PF13844">
    <property type="entry name" value="Glyco_transf_41"/>
    <property type="match status" value="1"/>
</dbReference>
<keyword evidence="8" id="KW-1185">Reference proteome</keyword>
<dbReference type="OrthoDB" id="146908at2"/>
<dbReference type="PANTHER" id="PTHR44835">
    <property type="entry name" value="UDP-N-ACETYLGLUCOSAMINE--PEPTIDE N-ACETYLGLUCOSAMINYLTRANSFERASE SPINDLY-RELATED"/>
    <property type="match status" value="1"/>
</dbReference>
<dbReference type="Gene3D" id="3.40.50.11380">
    <property type="match status" value="1"/>
</dbReference>
<feature type="domain" description="O-GlcNAc transferase C-terminal" evidence="6">
    <location>
        <begin position="408"/>
        <end position="579"/>
    </location>
</feature>
<dbReference type="Proteomes" id="UP000076400">
    <property type="component" value="Unassembled WGS sequence"/>
</dbReference>
<accession>A0A154VYS2</accession>
<gene>
    <name evidence="7" type="ORF">AUP43_10855</name>
</gene>
<keyword evidence="2" id="KW-0328">Glycosyltransferase</keyword>
<dbReference type="Gene3D" id="3.40.50.2000">
    <property type="entry name" value="Glycogen Phosphorylase B"/>
    <property type="match status" value="1"/>
</dbReference>
<comment type="pathway">
    <text evidence="1">Protein modification; protein glycosylation.</text>
</comment>
<dbReference type="InterPro" id="IPR051939">
    <property type="entry name" value="Glycosyltr_41/O-GlcNAc_trsf"/>
</dbReference>
<evidence type="ECO:0000256" key="5">
    <source>
        <dbReference type="ARBA" id="ARBA00022803"/>
    </source>
</evidence>
<dbReference type="AlphaFoldDB" id="A0A154VYS2"/>
<evidence type="ECO:0000259" key="6">
    <source>
        <dbReference type="Pfam" id="PF13844"/>
    </source>
</evidence>
<dbReference type="GO" id="GO:0016757">
    <property type="term" value="F:glycosyltransferase activity"/>
    <property type="evidence" value="ECO:0007669"/>
    <property type="project" value="UniProtKB-KW"/>
</dbReference>
<evidence type="ECO:0000256" key="1">
    <source>
        <dbReference type="ARBA" id="ARBA00004922"/>
    </source>
</evidence>